<dbReference type="Proteomes" id="UP000662200">
    <property type="component" value="Unassembled WGS sequence"/>
</dbReference>
<sequence>MTTSPDQIRRDIDRTRASLSHDVDALAYKASPARMVEERKQRVTGALRSLRDTVMGTAHHAGHTLATGTGDLGDRVGEAAHTVGEAAADAPAALRRQTQGNPLAAGLLAFGAGWLASSLLPGTDPERRAVTQARDTVQDRAPQLKQELTQAAQEITDQLRQPAQQAVHTLQDTATQAADTVREDTTQAAQALRDDTRQASRHPAN</sequence>
<evidence type="ECO:0000313" key="3">
    <source>
        <dbReference type="Proteomes" id="UP000662200"/>
    </source>
</evidence>
<dbReference type="EMBL" id="BMQC01000009">
    <property type="protein sequence ID" value="GGK33315.1"/>
    <property type="molecule type" value="Genomic_DNA"/>
</dbReference>
<feature type="compositionally biased region" description="Polar residues" evidence="1">
    <location>
        <begin position="160"/>
        <end position="170"/>
    </location>
</feature>
<accession>A0A8J3BV77</accession>
<evidence type="ECO:0008006" key="4">
    <source>
        <dbReference type="Google" id="ProtNLM"/>
    </source>
</evidence>
<protein>
    <recommendedName>
        <fullName evidence="4">DUF3618 domain-containing protein</fullName>
    </recommendedName>
</protein>
<proteinExistence type="predicted"/>
<evidence type="ECO:0000256" key="1">
    <source>
        <dbReference type="SAM" id="MobiDB-lite"/>
    </source>
</evidence>
<dbReference type="Pfam" id="PF12277">
    <property type="entry name" value="DUF3618"/>
    <property type="match status" value="1"/>
</dbReference>
<evidence type="ECO:0000313" key="2">
    <source>
        <dbReference type="EMBL" id="GGK33315.1"/>
    </source>
</evidence>
<gene>
    <name evidence="2" type="ORF">GCM10010124_27570</name>
</gene>
<feature type="region of interest" description="Disordered" evidence="1">
    <location>
        <begin position="160"/>
        <end position="205"/>
    </location>
</feature>
<reference evidence="2" key="1">
    <citation type="journal article" date="2014" name="Int. J. Syst. Evol. Microbiol.">
        <title>Complete genome sequence of Corynebacterium casei LMG S-19264T (=DSM 44701T), isolated from a smear-ripened cheese.</title>
        <authorList>
            <consortium name="US DOE Joint Genome Institute (JGI-PGF)"/>
            <person name="Walter F."/>
            <person name="Albersmeier A."/>
            <person name="Kalinowski J."/>
            <person name="Ruckert C."/>
        </authorList>
    </citation>
    <scope>NUCLEOTIDE SEQUENCE</scope>
    <source>
        <strain evidence="2">JCM 3091</strain>
    </source>
</reference>
<dbReference type="InterPro" id="IPR022062">
    <property type="entry name" value="DUF3618"/>
</dbReference>
<keyword evidence="3" id="KW-1185">Reference proteome</keyword>
<organism evidence="2 3">
    <name type="scientific">Pilimelia terevasa</name>
    <dbReference type="NCBI Taxonomy" id="53372"/>
    <lineage>
        <taxon>Bacteria</taxon>
        <taxon>Bacillati</taxon>
        <taxon>Actinomycetota</taxon>
        <taxon>Actinomycetes</taxon>
        <taxon>Micromonosporales</taxon>
        <taxon>Micromonosporaceae</taxon>
        <taxon>Pilimelia</taxon>
    </lineage>
</organism>
<comment type="caution">
    <text evidence="2">The sequence shown here is derived from an EMBL/GenBank/DDBJ whole genome shotgun (WGS) entry which is preliminary data.</text>
</comment>
<dbReference type="RefSeq" id="WP_189114718.1">
    <property type="nucleotide sequence ID" value="NZ_BMQC01000009.1"/>
</dbReference>
<dbReference type="AlphaFoldDB" id="A0A8J3BV77"/>
<name>A0A8J3BV77_9ACTN</name>
<reference evidence="2" key="2">
    <citation type="submission" date="2020-09" db="EMBL/GenBank/DDBJ databases">
        <authorList>
            <person name="Sun Q."/>
            <person name="Ohkuma M."/>
        </authorList>
    </citation>
    <scope>NUCLEOTIDE SEQUENCE</scope>
    <source>
        <strain evidence="2">JCM 3091</strain>
    </source>
</reference>